<keyword evidence="1" id="KW-0732">Signal</keyword>
<proteinExistence type="predicted"/>
<evidence type="ECO:0000313" key="3">
    <source>
        <dbReference type="Proteomes" id="UP000256919"/>
    </source>
</evidence>
<dbReference type="AlphaFoldDB" id="A0A3D9LLL7"/>
<reference evidence="2 3" key="1">
    <citation type="submission" date="2018-07" db="EMBL/GenBank/DDBJ databases">
        <title>Genomic Encyclopedia of Type Strains, Phase III (KMG-III): the genomes of soil and plant-associated and newly described type strains.</title>
        <authorList>
            <person name="Whitman W."/>
        </authorList>
    </citation>
    <scope>NUCLEOTIDE SEQUENCE [LARGE SCALE GENOMIC DNA]</scope>
    <source>
        <strain evidence="2 3">CECT 7948</strain>
    </source>
</reference>
<name>A0A3D9LLL7_9FLAO</name>
<comment type="caution">
    <text evidence="2">The sequence shown here is derived from an EMBL/GenBank/DDBJ whole genome shotgun (WGS) entry which is preliminary data.</text>
</comment>
<feature type="signal peptide" evidence="1">
    <location>
        <begin position="1"/>
        <end position="20"/>
    </location>
</feature>
<sequence length="51" mass="5661">MKKKLYIFLVAILLTATSFSQTPEKMSYQAVVRDSGDNLVANQPIGMQISI</sequence>
<evidence type="ECO:0000256" key="1">
    <source>
        <dbReference type="SAM" id="SignalP"/>
    </source>
</evidence>
<organism evidence="2 3">
    <name type="scientific">Winogradskyella pacifica</name>
    <dbReference type="NCBI Taxonomy" id="664642"/>
    <lineage>
        <taxon>Bacteria</taxon>
        <taxon>Pseudomonadati</taxon>
        <taxon>Bacteroidota</taxon>
        <taxon>Flavobacteriia</taxon>
        <taxon>Flavobacteriales</taxon>
        <taxon>Flavobacteriaceae</taxon>
        <taxon>Winogradskyella</taxon>
    </lineage>
</organism>
<dbReference type="EMBL" id="QREI01000047">
    <property type="protein sequence ID" value="REE06618.1"/>
    <property type="molecule type" value="Genomic_DNA"/>
</dbReference>
<feature type="chain" id="PRO_5017558480" evidence="1">
    <location>
        <begin position="21"/>
        <end position="51"/>
    </location>
</feature>
<protein>
    <submittedName>
        <fullName evidence="2">Uncharacterized protein</fullName>
    </submittedName>
</protein>
<dbReference type="Proteomes" id="UP000256919">
    <property type="component" value="Unassembled WGS sequence"/>
</dbReference>
<accession>A0A3D9LLL7</accession>
<gene>
    <name evidence="2" type="ORF">DFQ09_1471</name>
</gene>
<evidence type="ECO:0000313" key="2">
    <source>
        <dbReference type="EMBL" id="REE06618.1"/>
    </source>
</evidence>
<feature type="non-terminal residue" evidence="2">
    <location>
        <position position="51"/>
    </location>
</feature>
<keyword evidence="3" id="KW-1185">Reference proteome</keyword>